<evidence type="ECO:0000256" key="2">
    <source>
        <dbReference type="ARBA" id="ARBA00009969"/>
    </source>
</evidence>
<evidence type="ECO:0000256" key="5">
    <source>
        <dbReference type="ARBA" id="ARBA00023055"/>
    </source>
</evidence>
<evidence type="ECO:0000256" key="9">
    <source>
        <dbReference type="SAM" id="Phobius"/>
    </source>
</evidence>
<name>M3HT01_CANMX</name>
<dbReference type="EMBL" id="AOGT01000143">
    <property type="protein sequence ID" value="EMG50712.1"/>
    <property type="molecule type" value="Genomic_DNA"/>
</dbReference>
<dbReference type="HOGENOM" id="CLU_033465_6_3_1"/>
<evidence type="ECO:0000313" key="11">
    <source>
        <dbReference type="Proteomes" id="UP000011777"/>
    </source>
</evidence>
<protein>
    <recommendedName>
        <fullName evidence="8">Sphingoid long-chain base transporter RSB1</fullName>
    </recommendedName>
</protein>
<dbReference type="PANTHER" id="PTHR31465:SF9">
    <property type="entry name" value="SPHINGOID LONG-CHAIN BASE TRANSPORTER RSB1"/>
    <property type="match status" value="1"/>
</dbReference>
<evidence type="ECO:0000256" key="3">
    <source>
        <dbReference type="ARBA" id="ARBA00022692"/>
    </source>
</evidence>
<sequence>MVNLLEYISSWTPSSIPTKTTLSSIATTHAPELYQTMESVISRATTETDFINLRSLSQVWRGAQASMTIISAENVLATATDSSVQALATQAIFNATLNLKDLEMDQNLFGYHLSRPANIIYLVIYAIIFIYTGSMVSISRYWWYNVTFFCGYGLEFIGFLGRVLAFSDPTRMQFYLMQIICLTIAPAFIMAGVYFLFGQLVVIHGRQYSVLKPLWYSYFFIATDVISLLIQAGGGGAASVASNNHTDTRPGTNTMIAGIVAQVFAMTIFLVFWFEFLNRIYFKYSTKEPSDSPLAKRSVGNYLKLLLNVKSVREYRHNHLEKYYNIKFKSIRDRQLFDYMPLAMTVAVIVIYVRCIYRVVELAEGFNGYLNNHEPYLMILDACMIAIAGLIFIPFHPVWVFGKKNIVKLAHIKKNSDEVSEEKEDGDDEIIENVQEANSSKNSN</sequence>
<evidence type="ECO:0000256" key="6">
    <source>
        <dbReference type="ARBA" id="ARBA00023136"/>
    </source>
</evidence>
<dbReference type="GO" id="GO:0000324">
    <property type="term" value="C:fungal-type vacuole"/>
    <property type="evidence" value="ECO:0007669"/>
    <property type="project" value="TreeGrafter"/>
</dbReference>
<evidence type="ECO:0000313" key="10">
    <source>
        <dbReference type="EMBL" id="EMG50712.1"/>
    </source>
</evidence>
<keyword evidence="11" id="KW-1185">Reference proteome</keyword>
<dbReference type="GO" id="GO:0005886">
    <property type="term" value="C:plasma membrane"/>
    <property type="evidence" value="ECO:0007669"/>
    <property type="project" value="UniProtKB-SubCell"/>
</dbReference>
<comment type="caution">
    <text evidence="10">The sequence shown here is derived from an EMBL/GenBank/DDBJ whole genome shotgun (WGS) entry which is preliminary data.</text>
</comment>
<feature type="transmembrane region" description="Helical" evidence="9">
    <location>
        <begin position="143"/>
        <end position="164"/>
    </location>
</feature>
<comment type="function">
    <text evidence="7">Catalyzes the ATP-dependent translocation of sphingoid long-chain bases (LCBs) from the cytoplasmic site toward the extracytoplasmic side of the membrane (flip-flop). Involved in the establishment of the functional lipid asymmetry of the plasma membrane. Regulates intracellular levels of LCBs, sphingolipid precursors that are growth inhibitory at increased levels.</text>
</comment>
<dbReference type="PANTHER" id="PTHR31465">
    <property type="entry name" value="PROTEIN RTA1-RELATED"/>
    <property type="match status" value="1"/>
</dbReference>
<reference evidence="10 11" key="1">
    <citation type="submission" date="2013-02" db="EMBL/GenBank/DDBJ databases">
        <title>Genome sequence of Candida maltosa Xu316, a potential industrial strain for xylitol and ethanol production.</title>
        <authorList>
            <person name="Yu J."/>
            <person name="Wang Q."/>
            <person name="Geng X."/>
            <person name="Bao W."/>
            <person name="He P."/>
            <person name="Cai J."/>
        </authorList>
    </citation>
    <scope>NUCLEOTIDE SEQUENCE [LARGE SCALE GENOMIC DNA]</scope>
    <source>
        <strain evidence="11">Xu316</strain>
    </source>
</reference>
<keyword evidence="5" id="KW-0445">Lipid transport</keyword>
<feature type="transmembrane region" description="Helical" evidence="9">
    <location>
        <begin position="254"/>
        <end position="277"/>
    </location>
</feature>
<organism evidence="10 11">
    <name type="scientific">Candida maltosa (strain Xu316)</name>
    <name type="common">Yeast</name>
    <dbReference type="NCBI Taxonomy" id="1245528"/>
    <lineage>
        <taxon>Eukaryota</taxon>
        <taxon>Fungi</taxon>
        <taxon>Dikarya</taxon>
        <taxon>Ascomycota</taxon>
        <taxon>Saccharomycotina</taxon>
        <taxon>Pichiomycetes</taxon>
        <taxon>Debaryomycetaceae</taxon>
        <taxon>Candida/Lodderomyces clade</taxon>
        <taxon>Candida</taxon>
    </lineage>
</organism>
<comment type="subcellular location">
    <subcellularLocation>
        <location evidence="1">Cell membrane</location>
        <topology evidence="1">Multi-pass membrane protein</topology>
    </subcellularLocation>
</comment>
<dbReference type="Pfam" id="PF04479">
    <property type="entry name" value="RTA1"/>
    <property type="match status" value="1"/>
</dbReference>
<dbReference type="AlphaFoldDB" id="M3HT01"/>
<dbReference type="Proteomes" id="UP000011777">
    <property type="component" value="Unassembled WGS sequence"/>
</dbReference>
<evidence type="ECO:0000256" key="1">
    <source>
        <dbReference type="ARBA" id="ARBA00004651"/>
    </source>
</evidence>
<comment type="similarity">
    <text evidence="2">Belongs to the lipid-translocating exporter (LTE) (TC 9.A.26.1) family.</text>
</comment>
<dbReference type="GO" id="GO:0006869">
    <property type="term" value="P:lipid transport"/>
    <property type="evidence" value="ECO:0007669"/>
    <property type="project" value="UniProtKB-KW"/>
</dbReference>
<feature type="transmembrane region" description="Helical" evidence="9">
    <location>
        <begin position="336"/>
        <end position="357"/>
    </location>
</feature>
<evidence type="ECO:0000256" key="4">
    <source>
        <dbReference type="ARBA" id="ARBA00022989"/>
    </source>
</evidence>
<keyword evidence="6 9" id="KW-0472">Membrane</keyword>
<feature type="transmembrane region" description="Helical" evidence="9">
    <location>
        <begin position="215"/>
        <end position="234"/>
    </location>
</feature>
<dbReference type="OMA" id="THEWYFI"/>
<feature type="transmembrane region" description="Helical" evidence="9">
    <location>
        <begin position="119"/>
        <end position="136"/>
    </location>
</feature>
<dbReference type="OrthoDB" id="3358017at2759"/>
<evidence type="ECO:0000256" key="7">
    <source>
        <dbReference type="ARBA" id="ARBA00037472"/>
    </source>
</evidence>
<feature type="transmembrane region" description="Helical" evidence="9">
    <location>
        <begin position="377"/>
        <end position="401"/>
    </location>
</feature>
<dbReference type="eggNOG" id="ENOG502QU4U">
    <property type="taxonomic scope" value="Eukaryota"/>
</dbReference>
<accession>M3HT01</accession>
<keyword evidence="5" id="KW-0813">Transport</keyword>
<gene>
    <name evidence="10" type="ORF">G210_1444</name>
</gene>
<proteinExistence type="inferred from homology"/>
<dbReference type="STRING" id="1245528.M3HT01"/>
<keyword evidence="3 9" id="KW-0812">Transmembrane</keyword>
<feature type="transmembrane region" description="Helical" evidence="9">
    <location>
        <begin position="176"/>
        <end position="203"/>
    </location>
</feature>
<evidence type="ECO:0000256" key="8">
    <source>
        <dbReference type="ARBA" id="ARBA00041117"/>
    </source>
</evidence>
<dbReference type="InterPro" id="IPR007568">
    <property type="entry name" value="RTA1"/>
</dbReference>
<keyword evidence="4 9" id="KW-1133">Transmembrane helix</keyword>